<name>A0ABM9N748_9RICK</name>
<dbReference type="Proteomes" id="UP001314181">
    <property type="component" value="Unassembled WGS sequence"/>
</dbReference>
<dbReference type="EMBL" id="CAWVOK010000005">
    <property type="protein sequence ID" value="CAK8162404.1"/>
    <property type="molecule type" value="Genomic_DNA"/>
</dbReference>
<dbReference type="PROSITE" id="PS51257">
    <property type="entry name" value="PROKAR_LIPOPROTEIN"/>
    <property type="match status" value="1"/>
</dbReference>
<evidence type="ECO:0000256" key="1">
    <source>
        <dbReference type="SAM" id="SignalP"/>
    </source>
</evidence>
<reference evidence="2 3" key="1">
    <citation type="submission" date="2024-01" db="EMBL/GenBank/DDBJ databases">
        <authorList>
            <person name="Kunselman E."/>
        </authorList>
    </citation>
    <scope>NUCLEOTIDE SEQUENCE [LARGE SCALE GENOMIC DNA]</scope>
    <source>
        <strain evidence="2">2 abalone samples</strain>
    </source>
</reference>
<dbReference type="RefSeq" id="WP_338363423.1">
    <property type="nucleotide sequence ID" value="NZ_CAWVOK010000005.1"/>
</dbReference>
<keyword evidence="1" id="KW-0732">Signal</keyword>
<keyword evidence="3" id="KW-1185">Reference proteome</keyword>
<feature type="signal peptide" evidence="1">
    <location>
        <begin position="1"/>
        <end position="22"/>
    </location>
</feature>
<evidence type="ECO:0000313" key="3">
    <source>
        <dbReference type="Proteomes" id="UP001314181"/>
    </source>
</evidence>
<feature type="chain" id="PRO_5047119264" evidence="1">
    <location>
        <begin position="23"/>
        <end position="582"/>
    </location>
</feature>
<proteinExistence type="predicted"/>
<organism evidence="2 3">
    <name type="scientific">Candidatus Xenohaliotis californiensis</name>
    <dbReference type="NCBI Taxonomy" id="84677"/>
    <lineage>
        <taxon>Bacteria</taxon>
        <taxon>Pseudomonadati</taxon>
        <taxon>Pseudomonadota</taxon>
        <taxon>Alphaproteobacteria</taxon>
        <taxon>Rickettsiales</taxon>
        <taxon>Anaplasmataceae</taxon>
        <taxon>Candidatus Xenohaliotis</taxon>
    </lineage>
</organism>
<protein>
    <submittedName>
        <fullName evidence="2">Uncharacterized protein</fullName>
    </submittedName>
</protein>
<comment type="caution">
    <text evidence="2">The sequence shown here is derived from an EMBL/GenBank/DDBJ whole genome shotgun (WGS) entry which is preliminary data.</text>
</comment>
<accession>A0ABM9N748</accession>
<gene>
    <name evidence="2" type="ORF">CAXC1_140005</name>
</gene>
<evidence type="ECO:0000313" key="2">
    <source>
        <dbReference type="EMBL" id="CAK8162404.1"/>
    </source>
</evidence>
<sequence length="582" mass="63796">MKNNTTILAFVCLILLPCITWSSCFNTNGHDENVNVNDDFCNAYGYVIGYEKTPEMSATNPNAAFDPIIKAKHCTCFFGEWVGKVVTLREGECSGLFTYVVYADKEQIGVNNDGHICHPGINNQDPSKCQTQTTAICLKTSTAANCHNTLNITEHILKCLPIPITPGPPAACKQMITKTYPKIIPVSLTKGNSYFQPKIKLMLGENYKTCNNGVYGVYRQPISDAEHSSGQYRCPAGDSFVQAFLPEAEVLYDIDPFNETNDTFTHNAKVMQIKFKPSFDKICIEIDGLSIDCIPRNPPKVSSVSYNSSKTEMYYTLTDENNIQKNGTVEVVNDTDVKQQKMKTTPMLNKNLGINLYATRVSGGTNKSYLDYYINCPNGDLVDAEQIGGKTCTDIVVDAYTCNGNDVVNSASECSAGANPQKTKAKKCVNNIIPNTPDVQCPTTLQPNYTANGNKLCIFGYNDNNVLVFDSSNNKFTPSYKTPELLFPRNASSGTGIGLASLDQSELNTYSGTINQGTIVRNNSKSPPAGTKYELKHREMESGANSTIIFDNKTHSAVYLTTTKAVVSDPLLSNMCTAIKNN</sequence>